<evidence type="ECO:0000256" key="1">
    <source>
        <dbReference type="SAM" id="MobiDB-lite"/>
    </source>
</evidence>
<proteinExistence type="predicted"/>
<dbReference type="InterPro" id="IPR000626">
    <property type="entry name" value="Ubiquitin-like_dom"/>
</dbReference>
<dbReference type="Pfam" id="PF11976">
    <property type="entry name" value="Rad60-SLD"/>
    <property type="match status" value="1"/>
</dbReference>
<feature type="region of interest" description="Disordered" evidence="1">
    <location>
        <begin position="418"/>
        <end position="451"/>
    </location>
</feature>
<feature type="compositionally biased region" description="Polar residues" evidence="1">
    <location>
        <begin position="20"/>
        <end position="29"/>
    </location>
</feature>
<dbReference type="PROSITE" id="PS50053">
    <property type="entry name" value="UBIQUITIN_2"/>
    <property type="match status" value="1"/>
</dbReference>
<feature type="compositionally biased region" description="Low complexity" evidence="1">
    <location>
        <begin position="93"/>
        <end position="104"/>
    </location>
</feature>
<dbReference type="OrthoDB" id="3365399at2759"/>
<feature type="compositionally biased region" description="Low complexity" evidence="1">
    <location>
        <begin position="117"/>
        <end position="132"/>
    </location>
</feature>
<feature type="compositionally biased region" description="Polar residues" evidence="1">
    <location>
        <begin position="423"/>
        <end position="437"/>
    </location>
</feature>
<keyword evidence="4" id="KW-1185">Reference proteome</keyword>
<protein>
    <recommendedName>
        <fullName evidence="2">Ubiquitin-like domain-containing protein</fullName>
    </recommendedName>
</protein>
<sequence length="527" mass="57061">MIDITDSDDSGTELRPSAPARNSSKPSHQLSRDSPVKSYRRIPKAKPRQSSEDDGEPLSPPASASTPIAPTAQTRARPRPRPRPRSPQNKKNPTLLAPVAPALARRTNHNEDDSDATSRTALRLRLAPRTSPGAPDAPTDSNFFVLSAAGVKRRKPLVKTYSVSSDGDSGLPQSQNKSSKATPSNRKPRLESDSSDSPPELPVLILTSSDESDKGEQSKDTARSTPILLSPKAKPKRTIARREITPPPPLRSRSIPLAYPQAKPISPSVPKIDLPSAKSPSPTIVDSDDLETDPDLLRIRQQVRARLRAKGGASDANKEASTGHKIDMTIQLIHDDSAGADQAASWSRRVVQQVGLRESMEGLYNIAALTAQVPASAVTLVYEGRRVYRTATPQSLHIYGAATLQAYRSEHFERTQSDGAFRQASTNATPAQTKPEISSQSDSQQDADEDNHLRLTVRSKGAEEIGLRLKKTDTVSALIRSYLKRTHQDASKAAQCRLIFDGEALPAADEIGSTEVEDGEKLDLVIG</sequence>
<dbReference type="RefSeq" id="XP_014568057.1">
    <property type="nucleotide sequence ID" value="XM_014712571.1"/>
</dbReference>
<comment type="caution">
    <text evidence="3">The sequence shown here is derived from an EMBL/GenBank/DDBJ whole genome shotgun (WGS) entry which is preliminary data.</text>
</comment>
<dbReference type="Gene3D" id="3.10.20.90">
    <property type="entry name" value="Phosphatidylinositol 3-kinase Catalytic Subunit, Chain A, domain 1"/>
    <property type="match status" value="1"/>
</dbReference>
<accession>G7E0T0</accession>
<dbReference type="AlphaFoldDB" id="G7E0T0"/>
<evidence type="ECO:0000259" key="2">
    <source>
        <dbReference type="PROSITE" id="PS50053"/>
    </source>
</evidence>
<dbReference type="Proteomes" id="UP000009131">
    <property type="component" value="Unassembled WGS sequence"/>
</dbReference>
<organism evidence="3 4">
    <name type="scientific">Mixia osmundae (strain CBS 9802 / IAM 14324 / JCM 22182 / KY 12970)</name>
    <dbReference type="NCBI Taxonomy" id="764103"/>
    <lineage>
        <taxon>Eukaryota</taxon>
        <taxon>Fungi</taxon>
        <taxon>Dikarya</taxon>
        <taxon>Basidiomycota</taxon>
        <taxon>Pucciniomycotina</taxon>
        <taxon>Mixiomycetes</taxon>
        <taxon>Mixiales</taxon>
        <taxon>Mixiaceae</taxon>
        <taxon>Mixia</taxon>
    </lineage>
</organism>
<feature type="compositionally biased region" description="Acidic residues" evidence="1">
    <location>
        <begin position="1"/>
        <end position="11"/>
    </location>
</feature>
<dbReference type="InParanoid" id="G7E0T0"/>
<gene>
    <name evidence="3" type="primary">Mo03108</name>
    <name evidence="3" type="ORF">E5Q_03108</name>
</gene>
<evidence type="ECO:0000313" key="4">
    <source>
        <dbReference type="Proteomes" id="UP000009131"/>
    </source>
</evidence>
<dbReference type="eggNOG" id="ENOG502SBJ2">
    <property type="taxonomic scope" value="Eukaryota"/>
</dbReference>
<reference evidence="3 4" key="1">
    <citation type="journal article" date="2011" name="J. Gen. Appl. Microbiol.">
        <title>Draft genome sequencing of the enigmatic basidiomycete Mixia osmundae.</title>
        <authorList>
            <person name="Nishida H."/>
            <person name="Nagatsuka Y."/>
            <person name="Sugiyama J."/>
        </authorList>
    </citation>
    <scope>NUCLEOTIDE SEQUENCE [LARGE SCALE GENOMIC DNA]</scope>
    <source>
        <strain evidence="4">CBS 9802 / IAM 14324 / JCM 22182 / KY 12970</strain>
    </source>
</reference>
<dbReference type="HOGENOM" id="CLU_516861_0_0_1"/>
<feature type="domain" description="Ubiquitin-like" evidence="2">
    <location>
        <begin position="453"/>
        <end position="527"/>
    </location>
</feature>
<name>G7E0T0_MIXOS</name>
<feature type="compositionally biased region" description="Polar residues" evidence="1">
    <location>
        <begin position="161"/>
        <end position="185"/>
    </location>
</feature>
<evidence type="ECO:0000313" key="3">
    <source>
        <dbReference type="EMBL" id="GAA96440.1"/>
    </source>
</evidence>
<feature type="compositionally biased region" description="Low complexity" evidence="1">
    <location>
        <begin position="61"/>
        <end position="75"/>
    </location>
</feature>
<dbReference type="OMA" id="RPTTKCG"/>
<dbReference type="InterPro" id="IPR029071">
    <property type="entry name" value="Ubiquitin-like_domsf"/>
</dbReference>
<dbReference type="STRING" id="764103.G7E0T0"/>
<feature type="compositionally biased region" description="Basic and acidic residues" evidence="1">
    <location>
        <begin position="211"/>
        <end position="222"/>
    </location>
</feature>
<dbReference type="InterPro" id="IPR022617">
    <property type="entry name" value="Rad60/SUMO-like_dom"/>
</dbReference>
<dbReference type="EMBL" id="BABT02000090">
    <property type="protein sequence ID" value="GAA96440.1"/>
    <property type="molecule type" value="Genomic_DNA"/>
</dbReference>
<feature type="compositionally biased region" description="Basic residues" evidence="1">
    <location>
        <begin position="38"/>
        <end position="47"/>
    </location>
</feature>
<reference evidence="3 4" key="2">
    <citation type="journal article" date="2012" name="Open Biol.">
        <title>Characteristics of nucleosomes and linker DNA regions on the genome of the basidiomycete Mixia osmundae revealed by mono- and dinucleosome mapping.</title>
        <authorList>
            <person name="Nishida H."/>
            <person name="Kondo S."/>
            <person name="Matsumoto T."/>
            <person name="Suzuki Y."/>
            <person name="Yoshikawa H."/>
            <person name="Taylor T.D."/>
            <person name="Sugiyama J."/>
        </authorList>
    </citation>
    <scope>NUCLEOTIDE SEQUENCE [LARGE SCALE GENOMIC DNA]</scope>
    <source>
        <strain evidence="4">CBS 9802 / IAM 14324 / JCM 22182 / KY 12970</strain>
    </source>
</reference>
<feature type="region of interest" description="Disordered" evidence="1">
    <location>
        <begin position="1"/>
        <end position="290"/>
    </location>
</feature>
<dbReference type="SUPFAM" id="SSF54236">
    <property type="entry name" value="Ubiquitin-like"/>
    <property type="match status" value="1"/>
</dbReference>